<dbReference type="InterPro" id="IPR025420">
    <property type="entry name" value="DUF4143"/>
</dbReference>
<protein>
    <submittedName>
        <fullName evidence="3">ATP-binding protein</fullName>
    </submittedName>
</protein>
<organism evidence="3 4">
    <name type="scientific">Agromyces archimandritae</name>
    <dbReference type="NCBI Taxonomy" id="2781962"/>
    <lineage>
        <taxon>Bacteria</taxon>
        <taxon>Bacillati</taxon>
        <taxon>Actinomycetota</taxon>
        <taxon>Actinomycetes</taxon>
        <taxon>Micrococcales</taxon>
        <taxon>Microbacteriaceae</taxon>
        <taxon>Agromyces</taxon>
    </lineage>
</organism>
<dbReference type="PANTHER" id="PTHR43566">
    <property type="entry name" value="CONSERVED PROTEIN"/>
    <property type="match status" value="1"/>
</dbReference>
<evidence type="ECO:0000313" key="3">
    <source>
        <dbReference type="EMBL" id="QTX05890.1"/>
    </source>
</evidence>
<dbReference type="EMBL" id="CP071696">
    <property type="protein sequence ID" value="QTX05890.1"/>
    <property type="molecule type" value="Genomic_DNA"/>
</dbReference>
<sequence length="422" mass="46144">MAYQRRILDGTLDELFPDLAAIALEGAKGVGKTATGRARAETTFALDRPRELELVEADLDLVDVATPPVFIDEWQLLPPVWDQVRRAVDADRTGGRFLLAGSSTVAPGTRIHSGAGRIVRLVMRPLAFSERALETPVVSVRELLGGGRPEIRGSTNLTLADYTEEIVRSGFPGIRDLPERARTIQLDSYLARIVDRDLPDNGMAVRLPATLMKWLAAYGAATSTDASYTAILDAATAGDVEKPARQTVDQYRDYLQRIFVLDPVPAWLPSFSPLRRLAKRPKHHLVDPALAARSADIDAADLLRGAGERVGATGTWLGALFESLVTQSVRVYADACDASVGHLRLHDTSREIDLIVEGRGRRVLAIEVKLAATVSDQDVRHLNWLQEQLGDRVVDRVVVTTGEYAYRRRDGVAVVPLALLGP</sequence>
<gene>
    <name evidence="3" type="ORF">G127AT_06765</name>
</gene>
<name>A0A975FPB5_9MICO</name>
<dbReference type="InterPro" id="IPR041682">
    <property type="entry name" value="AAA_14"/>
</dbReference>
<dbReference type="Pfam" id="PF13173">
    <property type="entry name" value="AAA_14"/>
    <property type="match status" value="1"/>
</dbReference>
<keyword evidence="3" id="KW-0547">Nucleotide-binding</keyword>
<dbReference type="AlphaFoldDB" id="A0A975FPB5"/>
<keyword evidence="3" id="KW-0067">ATP-binding</keyword>
<feature type="domain" description="AAA" evidence="1">
    <location>
        <begin position="21"/>
        <end position="130"/>
    </location>
</feature>
<reference evidence="3" key="1">
    <citation type="submission" date="2021-03" db="EMBL/GenBank/DDBJ databases">
        <title>Agromyces archimandritus sp. nov., isolated from the cockroach Archimandrita tessellata.</title>
        <authorList>
            <person name="Guzman J."/>
            <person name="Ortuzar M."/>
            <person name="Poehlein A."/>
            <person name="Daniel R."/>
            <person name="Trujillo M."/>
            <person name="Vilcinskas A."/>
        </authorList>
    </citation>
    <scope>NUCLEOTIDE SEQUENCE</scope>
    <source>
        <strain evidence="3">G127AT</strain>
    </source>
</reference>
<evidence type="ECO:0000313" key="4">
    <source>
        <dbReference type="Proteomes" id="UP000671914"/>
    </source>
</evidence>
<dbReference type="RefSeq" id="WP_210901292.1">
    <property type="nucleotide sequence ID" value="NZ_CP071696.1"/>
</dbReference>
<dbReference type="KEGG" id="aarc:G127AT_06765"/>
<dbReference type="PANTHER" id="PTHR43566:SF2">
    <property type="entry name" value="DUF4143 DOMAIN-CONTAINING PROTEIN"/>
    <property type="match status" value="1"/>
</dbReference>
<proteinExistence type="predicted"/>
<dbReference type="GO" id="GO:0005524">
    <property type="term" value="F:ATP binding"/>
    <property type="evidence" value="ECO:0007669"/>
    <property type="project" value="UniProtKB-KW"/>
</dbReference>
<evidence type="ECO:0000259" key="1">
    <source>
        <dbReference type="Pfam" id="PF13173"/>
    </source>
</evidence>
<accession>A0A975FPB5</accession>
<feature type="domain" description="DUF4143" evidence="2">
    <location>
        <begin position="204"/>
        <end position="370"/>
    </location>
</feature>
<keyword evidence="4" id="KW-1185">Reference proteome</keyword>
<evidence type="ECO:0000259" key="2">
    <source>
        <dbReference type="Pfam" id="PF13635"/>
    </source>
</evidence>
<dbReference type="Proteomes" id="UP000671914">
    <property type="component" value="Chromosome"/>
</dbReference>
<dbReference type="Pfam" id="PF13635">
    <property type="entry name" value="DUF4143"/>
    <property type="match status" value="1"/>
</dbReference>